<gene>
    <name evidence="3" type="ORF">GSH16_03270</name>
</gene>
<sequence length="277" mass="30828">MSRFVTPDGIGLHWEEAGEGVPVLCLPGLTRSLEDFDEFTAAVNDRARVIRLTLRGRMGSDHAPDWRSYNIGQETQDVLAFLDHLGLDRVVVVGTSRGGLVAMTLAMVARDKLAGVLLNDVGPEIDRTGLHRIVDYVGHNPPYADHEEAARGMAATFGPAFPDFTHDRWLHFVRRWWRQGPEGLEITYDPKMRDALVEQMQDLPDDIWPVFDALAGIPLAILRGEHSDILSAETFARMQARRPDAIAVTVPDRGHVPVLDEPEALAAFDQLLEQDIV</sequence>
<proteinExistence type="predicted"/>
<keyword evidence="4" id="KW-1185">Reference proteome</keyword>
<name>A0A6B0TRL8_9RHOB</name>
<evidence type="ECO:0000313" key="4">
    <source>
        <dbReference type="Proteomes" id="UP000436016"/>
    </source>
</evidence>
<dbReference type="GO" id="GO:0016020">
    <property type="term" value="C:membrane"/>
    <property type="evidence" value="ECO:0007669"/>
    <property type="project" value="TreeGrafter"/>
</dbReference>
<reference evidence="3 4" key="1">
    <citation type="submission" date="2019-12" db="EMBL/GenBank/DDBJ databases">
        <title>Strain KN286 was isolated from seawater, which was collected from Caroline Seamount in the tropical western Pacific.</title>
        <authorList>
            <person name="Wang Q."/>
        </authorList>
    </citation>
    <scope>NUCLEOTIDE SEQUENCE [LARGE SCALE GENOMIC DNA]</scope>
    <source>
        <strain evidence="3 4">KN286</strain>
    </source>
</reference>
<evidence type="ECO:0000313" key="3">
    <source>
        <dbReference type="EMBL" id="MXU64455.1"/>
    </source>
</evidence>
<dbReference type="InterPro" id="IPR000073">
    <property type="entry name" value="AB_hydrolase_1"/>
</dbReference>
<dbReference type="InterPro" id="IPR050266">
    <property type="entry name" value="AB_hydrolase_sf"/>
</dbReference>
<dbReference type="RefSeq" id="WP_160851850.1">
    <property type="nucleotide sequence ID" value="NZ_WUWG01000001.1"/>
</dbReference>
<keyword evidence="1 3" id="KW-0378">Hydrolase</keyword>
<dbReference type="PANTHER" id="PTHR43798">
    <property type="entry name" value="MONOACYLGLYCEROL LIPASE"/>
    <property type="match status" value="1"/>
</dbReference>
<comment type="caution">
    <text evidence="3">The sequence shown here is derived from an EMBL/GenBank/DDBJ whole genome shotgun (WGS) entry which is preliminary data.</text>
</comment>
<dbReference type="PANTHER" id="PTHR43798:SF31">
    <property type="entry name" value="AB HYDROLASE SUPERFAMILY PROTEIN YCLE"/>
    <property type="match status" value="1"/>
</dbReference>
<dbReference type="SUPFAM" id="SSF53474">
    <property type="entry name" value="alpha/beta-Hydrolases"/>
    <property type="match status" value="1"/>
</dbReference>
<dbReference type="Pfam" id="PF12697">
    <property type="entry name" value="Abhydrolase_6"/>
    <property type="match status" value="1"/>
</dbReference>
<dbReference type="InterPro" id="IPR029058">
    <property type="entry name" value="AB_hydrolase_fold"/>
</dbReference>
<evidence type="ECO:0000256" key="1">
    <source>
        <dbReference type="ARBA" id="ARBA00022801"/>
    </source>
</evidence>
<dbReference type="GO" id="GO:0016787">
    <property type="term" value="F:hydrolase activity"/>
    <property type="evidence" value="ECO:0007669"/>
    <property type="project" value="UniProtKB-KW"/>
</dbReference>
<feature type="domain" description="AB hydrolase-1" evidence="2">
    <location>
        <begin position="23"/>
        <end position="267"/>
    </location>
</feature>
<dbReference type="Gene3D" id="3.40.50.1820">
    <property type="entry name" value="alpha/beta hydrolase"/>
    <property type="match status" value="1"/>
</dbReference>
<dbReference type="AlphaFoldDB" id="A0A6B0TRL8"/>
<dbReference type="Proteomes" id="UP000436016">
    <property type="component" value="Unassembled WGS sequence"/>
</dbReference>
<dbReference type="EMBL" id="WUWG01000001">
    <property type="protein sequence ID" value="MXU64455.1"/>
    <property type="molecule type" value="Genomic_DNA"/>
</dbReference>
<protein>
    <submittedName>
        <fullName evidence="3">Alpha/beta fold hydrolase</fullName>
    </submittedName>
</protein>
<organism evidence="3 4">
    <name type="scientific">Oceanomicrobium pacificus</name>
    <dbReference type="NCBI Taxonomy" id="2692916"/>
    <lineage>
        <taxon>Bacteria</taxon>
        <taxon>Pseudomonadati</taxon>
        <taxon>Pseudomonadota</taxon>
        <taxon>Alphaproteobacteria</taxon>
        <taxon>Rhodobacterales</taxon>
        <taxon>Paracoccaceae</taxon>
        <taxon>Oceanomicrobium</taxon>
    </lineage>
</organism>
<accession>A0A6B0TRL8</accession>
<evidence type="ECO:0000259" key="2">
    <source>
        <dbReference type="Pfam" id="PF12697"/>
    </source>
</evidence>